<evidence type="ECO:0000313" key="3">
    <source>
        <dbReference type="Proteomes" id="UP000319817"/>
    </source>
</evidence>
<dbReference type="EMBL" id="CP036526">
    <property type="protein sequence ID" value="QDT11526.1"/>
    <property type="molecule type" value="Genomic_DNA"/>
</dbReference>
<evidence type="ECO:0000313" key="2">
    <source>
        <dbReference type="EMBL" id="QDT11526.1"/>
    </source>
</evidence>
<dbReference type="AlphaFoldDB" id="A0A517NWR1"/>
<name>A0A517NWR1_9BACT</name>
<proteinExistence type="predicted"/>
<protein>
    <submittedName>
        <fullName evidence="2">Uncharacterized protein</fullName>
    </submittedName>
</protein>
<reference evidence="2 3" key="1">
    <citation type="submission" date="2019-02" db="EMBL/GenBank/DDBJ databases">
        <title>Deep-cultivation of Planctomycetes and their phenomic and genomic characterization uncovers novel biology.</title>
        <authorList>
            <person name="Wiegand S."/>
            <person name="Jogler M."/>
            <person name="Boedeker C."/>
            <person name="Pinto D."/>
            <person name="Vollmers J."/>
            <person name="Rivas-Marin E."/>
            <person name="Kohn T."/>
            <person name="Peeters S.H."/>
            <person name="Heuer A."/>
            <person name="Rast P."/>
            <person name="Oberbeckmann S."/>
            <person name="Bunk B."/>
            <person name="Jeske O."/>
            <person name="Meyerdierks A."/>
            <person name="Storesund J.E."/>
            <person name="Kallscheuer N."/>
            <person name="Luecker S."/>
            <person name="Lage O.M."/>
            <person name="Pohl T."/>
            <person name="Merkel B.J."/>
            <person name="Hornburger P."/>
            <person name="Mueller R.-W."/>
            <person name="Bruemmer F."/>
            <person name="Labrenz M."/>
            <person name="Spormann A.M."/>
            <person name="Op den Camp H."/>
            <person name="Overmann J."/>
            <person name="Amann R."/>
            <person name="Jetten M.S.M."/>
            <person name="Mascher T."/>
            <person name="Medema M.H."/>
            <person name="Devos D.P."/>
            <person name="Kaster A.-K."/>
            <person name="Ovreas L."/>
            <person name="Rohde M."/>
            <person name="Galperin M.Y."/>
            <person name="Jogler C."/>
        </authorList>
    </citation>
    <scope>NUCLEOTIDE SEQUENCE [LARGE SCALE GENOMIC DNA]</scope>
    <source>
        <strain evidence="2 3">K23_9</strain>
    </source>
</reference>
<keyword evidence="3" id="KW-1185">Reference proteome</keyword>
<accession>A0A517NWR1</accession>
<dbReference type="OrthoDB" id="8547472at2"/>
<feature type="coiled-coil region" evidence="1">
    <location>
        <begin position="91"/>
        <end position="143"/>
    </location>
</feature>
<sequence>MIKTLFKFVILLAILLVGYNFLFGTAEEKESSRQVVAQVRDLSASVFDLLRNEKDKFDDGKYDAALAKLKSAIGIEKDRASQSDHECLEDCQHLEQQEADLEHRLHELATSTGLTESDREAAYAAIREQILDLTRRTESLANELK</sequence>
<dbReference type="Proteomes" id="UP000319817">
    <property type="component" value="Chromosome"/>
</dbReference>
<evidence type="ECO:0000256" key="1">
    <source>
        <dbReference type="SAM" id="Coils"/>
    </source>
</evidence>
<organism evidence="2 3">
    <name type="scientific">Stieleria marina</name>
    <dbReference type="NCBI Taxonomy" id="1930275"/>
    <lineage>
        <taxon>Bacteria</taxon>
        <taxon>Pseudomonadati</taxon>
        <taxon>Planctomycetota</taxon>
        <taxon>Planctomycetia</taxon>
        <taxon>Pirellulales</taxon>
        <taxon>Pirellulaceae</taxon>
        <taxon>Stieleria</taxon>
    </lineage>
</organism>
<keyword evidence="1" id="KW-0175">Coiled coil</keyword>
<dbReference type="RefSeq" id="WP_145419342.1">
    <property type="nucleotide sequence ID" value="NZ_CP036526.1"/>
</dbReference>
<gene>
    <name evidence="2" type="ORF">K239x_35240</name>
</gene>